<evidence type="ECO:0000313" key="2">
    <source>
        <dbReference type="EMBL" id="GFE20450.1"/>
    </source>
</evidence>
<name>A0A640TB77_STRNI</name>
<dbReference type="Proteomes" id="UP000429552">
    <property type="component" value="Unassembled WGS sequence"/>
</dbReference>
<evidence type="ECO:0000313" key="3">
    <source>
        <dbReference type="Proteomes" id="UP000429552"/>
    </source>
</evidence>
<feature type="region of interest" description="Disordered" evidence="1">
    <location>
        <begin position="45"/>
        <end position="64"/>
    </location>
</feature>
<dbReference type="AlphaFoldDB" id="A0A640TB77"/>
<dbReference type="EMBL" id="BLIP01000001">
    <property type="protein sequence ID" value="GFE20450.1"/>
    <property type="molecule type" value="Genomic_DNA"/>
</dbReference>
<sequence length="64" mass="6284">MVLVRGGAVNPAGAFGGAVEERAPPRSGAAPAARGAGITRCRWTENGREAAASRPPGSEPAAAT</sequence>
<feature type="compositionally biased region" description="Low complexity" evidence="1">
    <location>
        <begin position="25"/>
        <end position="37"/>
    </location>
</feature>
<accession>A0A640TB77</accession>
<evidence type="ECO:0000256" key="1">
    <source>
        <dbReference type="SAM" id="MobiDB-lite"/>
    </source>
</evidence>
<organism evidence="2 3">
    <name type="scientific">Streptomyces nigrescens</name>
    <dbReference type="NCBI Taxonomy" id="1920"/>
    <lineage>
        <taxon>Bacteria</taxon>
        <taxon>Bacillati</taxon>
        <taxon>Actinomycetota</taxon>
        <taxon>Actinomycetes</taxon>
        <taxon>Kitasatosporales</taxon>
        <taxon>Streptomycetaceae</taxon>
        <taxon>Streptomyces</taxon>
    </lineage>
</organism>
<proteinExistence type="predicted"/>
<gene>
    <name evidence="2" type="ORF">Sliba_09030</name>
</gene>
<reference evidence="2 3" key="1">
    <citation type="submission" date="2019-12" db="EMBL/GenBank/DDBJ databases">
        <title>Whole genome shotgun sequence of Streptomyces libani subsp. libani NBRC 13452.</title>
        <authorList>
            <person name="Ichikawa N."/>
            <person name="Kimura A."/>
            <person name="Kitahashi Y."/>
            <person name="Komaki H."/>
            <person name="Tamura T."/>
        </authorList>
    </citation>
    <scope>NUCLEOTIDE SEQUENCE [LARGE SCALE GENOMIC DNA]</scope>
    <source>
        <strain evidence="2 3">NBRC 13452</strain>
    </source>
</reference>
<protein>
    <submittedName>
        <fullName evidence="2">Uncharacterized protein</fullName>
    </submittedName>
</protein>
<feature type="region of interest" description="Disordered" evidence="1">
    <location>
        <begin position="1"/>
        <end position="37"/>
    </location>
</feature>
<comment type="caution">
    <text evidence="2">The sequence shown here is derived from an EMBL/GenBank/DDBJ whole genome shotgun (WGS) entry which is preliminary data.</text>
</comment>